<dbReference type="RefSeq" id="WP_185191169.1">
    <property type="nucleotide sequence ID" value="NZ_JACKXD010000001.1"/>
</dbReference>
<keyword evidence="1" id="KW-0812">Transmembrane</keyword>
<evidence type="ECO:0000256" key="1">
    <source>
        <dbReference type="SAM" id="Phobius"/>
    </source>
</evidence>
<organism evidence="2 3">
    <name type="scientific">Halobellus ruber</name>
    <dbReference type="NCBI Taxonomy" id="2761102"/>
    <lineage>
        <taxon>Archaea</taxon>
        <taxon>Methanobacteriati</taxon>
        <taxon>Methanobacteriota</taxon>
        <taxon>Stenosarchaea group</taxon>
        <taxon>Halobacteria</taxon>
        <taxon>Halobacteriales</taxon>
        <taxon>Haloferacaceae</taxon>
        <taxon>Halobellus</taxon>
    </lineage>
</organism>
<proteinExistence type="predicted"/>
<accession>A0A7J9SE27</accession>
<keyword evidence="1" id="KW-1133">Transmembrane helix</keyword>
<feature type="transmembrane region" description="Helical" evidence="1">
    <location>
        <begin position="51"/>
        <end position="69"/>
    </location>
</feature>
<feature type="transmembrane region" description="Helical" evidence="1">
    <location>
        <begin position="24"/>
        <end position="44"/>
    </location>
</feature>
<dbReference type="Proteomes" id="UP000546257">
    <property type="component" value="Unassembled WGS sequence"/>
</dbReference>
<comment type="caution">
    <text evidence="2">The sequence shown here is derived from an EMBL/GenBank/DDBJ whole genome shotgun (WGS) entry which is preliminary data.</text>
</comment>
<reference evidence="2 3" key="1">
    <citation type="submission" date="2020-08" db="EMBL/GenBank/DDBJ databases">
        <authorList>
            <person name="Seo M.-J."/>
        </authorList>
    </citation>
    <scope>NUCLEOTIDE SEQUENCE [LARGE SCALE GENOMIC DNA]</scope>
    <source>
        <strain evidence="2 3">MBLA0160</strain>
    </source>
</reference>
<keyword evidence="1" id="KW-0472">Membrane</keyword>
<evidence type="ECO:0000313" key="2">
    <source>
        <dbReference type="EMBL" id="MBB6644782.1"/>
    </source>
</evidence>
<sequence>MSQDPGVRESPGALVDYAAGVADVLAHGGVAVAIVGLLLGLLLVTPVGGGIVLVLVAVVLPAVAVGLWLEVPARLREQLG</sequence>
<gene>
    <name evidence="2" type="ORF">H5V44_00410</name>
</gene>
<evidence type="ECO:0000313" key="3">
    <source>
        <dbReference type="Proteomes" id="UP000546257"/>
    </source>
</evidence>
<dbReference type="AlphaFoldDB" id="A0A7J9SE27"/>
<protein>
    <submittedName>
        <fullName evidence="2">Uncharacterized protein</fullName>
    </submittedName>
</protein>
<dbReference type="EMBL" id="JACKXD010000001">
    <property type="protein sequence ID" value="MBB6644782.1"/>
    <property type="molecule type" value="Genomic_DNA"/>
</dbReference>
<name>A0A7J9SE27_9EURY</name>
<keyword evidence="3" id="KW-1185">Reference proteome</keyword>